<evidence type="ECO:0000256" key="1">
    <source>
        <dbReference type="SAM" id="MobiDB-lite"/>
    </source>
</evidence>
<feature type="region of interest" description="Disordered" evidence="1">
    <location>
        <begin position="1"/>
        <end position="33"/>
    </location>
</feature>
<name>A0AAD9WGT3_EUCGR</name>
<evidence type="ECO:0000313" key="3">
    <source>
        <dbReference type="Proteomes" id="UP000030711"/>
    </source>
</evidence>
<sequence length="79" mass="9458">MTSTHVRGRHRNKRNSLPAPWASHQKHTADDSKKETSLLIIFANCLRTFQHHWTPLECWLSQTMIHHLYNFLQRVHMQT</sequence>
<dbReference type="AlphaFoldDB" id="A0AAD9WGT3"/>
<feature type="compositionally biased region" description="Basic residues" evidence="1">
    <location>
        <begin position="1"/>
        <end position="14"/>
    </location>
</feature>
<accession>A0AAD9WGT3</accession>
<comment type="caution">
    <text evidence="2">The sequence shown here is derived from an EMBL/GenBank/DDBJ whole genome shotgun (WGS) entry which is preliminary data.</text>
</comment>
<dbReference type="Proteomes" id="UP000030711">
    <property type="component" value="Unassembled WGS sequence"/>
</dbReference>
<protein>
    <submittedName>
        <fullName evidence="2">Uncharacterized protein</fullName>
    </submittedName>
</protein>
<proteinExistence type="predicted"/>
<gene>
    <name evidence="2" type="ORF">EUGRSUZ_L03226</name>
</gene>
<reference evidence="2 3" key="1">
    <citation type="journal article" date="2014" name="Nature">
        <title>The genome of Eucalyptus grandis.</title>
        <authorList>
            <person name="Myburg A.A."/>
            <person name="Grattapaglia D."/>
            <person name="Tuskan G.A."/>
            <person name="Hellsten U."/>
            <person name="Hayes R.D."/>
            <person name="Grimwood J."/>
            <person name="Jenkins J."/>
            <person name="Lindquist E."/>
            <person name="Tice H."/>
            <person name="Bauer D."/>
            <person name="Goodstein D.M."/>
            <person name="Dubchak I."/>
            <person name="Poliakov A."/>
            <person name="Mizrachi E."/>
            <person name="Kullan A.R."/>
            <person name="Hussey S.G."/>
            <person name="Pinard D."/>
            <person name="van der Merwe K."/>
            <person name="Singh P."/>
            <person name="van Jaarsveld I."/>
            <person name="Silva-Junior O.B."/>
            <person name="Togawa R.C."/>
            <person name="Pappas M.R."/>
            <person name="Faria D.A."/>
            <person name="Sansaloni C.P."/>
            <person name="Petroli C.D."/>
            <person name="Yang X."/>
            <person name="Ranjan P."/>
            <person name="Tschaplinski T.J."/>
            <person name="Ye C.Y."/>
            <person name="Li T."/>
            <person name="Sterck L."/>
            <person name="Vanneste K."/>
            <person name="Murat F."/>
            <person name="Soler M."/>
            <person name="Clemente H.S."/>
            <person name="Saidi N."/>
            <person name="Cassan-Wang H."/>
            <person name="Dunand C."/>
            <person name="Hefer C.A."/>
            <person name="Bornberg-Bauer E."/>
            <person name="Kersting A.R."/>
            <person name="Vining K."/>
            <person name="Amarasinghe V."/>
            <person name="Ranik M."/>
            <person name="Naithani S."/>
            <person name="Elser J."/>
            <person name="Boyd A.E."/>
            <person name="Liston A."/>
            <person name="Spatafora J.W."/>
            <person name="Dharmwardhana P."/>
            <person name="Raja R."/>
            <person name="Sullivan C."/>
            <person name="Romanel E."/>
            <person name="Alves-Ferreira M."/>
            <person name="Kulheim C."/>
            <person name="Foley W."/>
            <person name="Carocha V."/>
            <person name="Paiva J."/>
            <person name="Kudrna D."/>
            <person name="Brommonschenkel S.H."/>
            <person name="Pasquali G."/>
            <person name="Byrne M."/>
            <person name="Rigault P."/>
            <person name="Tibbits J."/>
            <person name="Spokevicius A."/>
            <person name="Jones R.C."/>
            <person name="Steane D.A."/>
            <person name="Vaillancourt R.E."/>
            <person name="Potts B.M."/>
            <person name="Joubert F."/>
            <person name="Barry K."/>
            <person name="Pappas G.J."/>
            <person name="Strauss S.H."/>
            <person name="Jaiswal P."/>
            <person name="Grima-Pettenati J."/>
            <person name="Salse J."/>
            <person name="Van de Peer Y."/>
            <person name="Rokhsar D.S."/>
            <person name="Schmutz J."/>
        </authorList>
    </citation>
    <scope>NUCLEOTIDE SEQUENCE [LARGE SCALE GENOMIC DNA]</scope>
    <source>
        <strain evidence="3">cv. BRASUZ1</strain>
        <tissue evidence="2">Leaf extractions</tissue>
    </source>
</reference>
<dbReference type="EMBL" id="MU850518">
    <property type="protein sequence ID" value="KAK2631216.1"/>
    <property type="molecule type" value="Genomic_DNA"/>
</dbReference>
<organism evidence="2 3">
    <name type="scientific">Eucalyptus grandis</name>
    <name type="common">Flooded gum</name>
    <dbReference type="NCBI Taxonomy" id="71139"/>
    <lineage>
        <taxon>Eukaryota</taxon>
        <taxon>Viridiplantae</taxon>
        <taxon>Streptophyta</taxon>
        <taxon>Embryophyta</taxon>
        <taxon>Tracheophyta</taxon>
        <taxon>Spermatophyta</taxon>
        <taxon>Magnoliopsida</taxon>
        <taxon>eudicotyledons</taxon>
        <taxon>Gunneridae</taxon>
        <taxon>Pentapetalae</taxon>
        <taxon>rosids</taxon>
        <taxon>malvids</taxon>
        <taxon>Myrtales</taxon>
        <taxon>Myrtaceae</taxon>
        <taxon>Myrtoideae</taxon>
        <taxon>Eucalypteae</taxon>
        <taxon>Eucalyptus</taxon>
    </lineage>
</organism>
<keyword evidence="3" id="KW-1185">Reference proteome</keyword>
<evidence type="ECO:0000313" key="2">
    <source>
        <dbReference type="EMBL" id="KAK2631216.1"/>
    </source>
</evidence>